<dbReference type="AlphaFoldDB" id="A0A3D0W8R1"/>
<accession>A0A3D0W8R1</accession>
<proteinExistence type="predicted"/>
<organism evidence="1 2">
    <name type="scientific">Sphingomonas bacterium</name>
    <dbReference type="NCBI Taxonomy" id="1895847"/>
    <lineage>
        <taxon>Bacteria</taxon>
        <taxon>Pseudomonadati</taxon>
        <taxon>Pseudomonadota</taxon>
        <taxon>Alphaproteobacteria</taxon>
        <taxon>Sphingomonadales</taxon>
        <taxon>Sphingomonadaceae</taxon>
        <taxon>Sphingomonas</taxon>
    </lineage>
</organism>
<dbReference type="SUPFAM" id="SSF52540">
    <property type="entry name" value="P-loop containing nucleoside triphosphate hydrolases"/>
    <property type="match status" value="1"/>
</dbReference>
<evidence type="ECO:0000313" key="1">
    <source>
        <dbReference type="EMBL" id="HCB75121.1"/>
    </source>
</evidence>
<dbReference type="EMBL" id="DOYJ01000091">
    <property type="protein sequence ID" value="HCB75121.1"/>
    <property type="molecule type" value="Genomic_DNA"/>
</dbReference>
<keyword evidence="1" id="KW-0418">Kinase</keyword>
<reference evidence="1 2" key="1">
    <citation type="journal article" date="2018" name="Nat. Biotechnol.">
        <title>A standardized bacterial taxonomy based on genome phylogeny substantially revises the tree of life.</title>
        <authorList>
            <person name="Parks D.H."/>
            <person name="Chuvochina M."/>
            <person name="Waite D.W."/>
            <person name="Rinke C."/>
            <person name="Skarshewski A."/>
            <person name="Chaumeil P.A."/>
            <person name="Hugenholtz P."/>
        </authorList>
    </citation>
    <scope>NUCLEOTIDE SEQUENCE [LARGE SCALE GENOMIC DNA]</scope>
    <source>
        <strain evidence="1">UBA9015</strain>
    </source>
</reference>
<dbReference type="Gene3D" id="3.40.50.300">
    <property type="entry name" value="P-loop containing nucleotide triphosphate hydrolases"/>
    <property type="match status" value="1"/>
</dbReference>
<dbReference type="InterPro" id="IPR027417">
    <property type="entry name" value="P-loop_NTPase"/>
</dbReference>
<sequence length="277" mass="29736">MAANRPIVSPEAILTPIVAEALAAAEGRPLVIGICGAQGSGKSTLAAALSARFEDAPVLSIDDLYLRRAERQRLAAEVHPLFATRGVPGTHDVALGLDLIAGFRRGEALSLPRFDKATDDRADRAEPVPAGAKLLLFEGWCLGAAPAPAGAPINSLERDEDPDGRWRARVEASLAGPYAALFGEIDLLIFLAAPSFETVADWRWQQEAALARARPGAAAVMSRGEVDRFVAHYERVTRRLLRNLPARADVTLWLDAYRRSVRMTRPSVGGTGSDDGR</sequence>
<protein>
    <submittedName>
        <fullName evidence="1">Kinase</fullName>
    </submittedName>
</protein>
<keyword evidence="1" id="KW-0808">Transferase</keyword>
<dbReference type="PANTHER" id="PTHR10285">
    <property type="entry name" value="URIDINE KINASE"/>
    <property type="match status" value="1"/>
</dbReference>
<comment type="caution">
    <text evidence="1">The sequence shown here is derived from an EMBL/GenBank/DDBJ whole genome shotgun (WGS) entry which is preliminary data.</text>
</comment>
<dbReference type="GO" id="GO:0016301">
    <property type="term" value="F:kinase activity"/>
    <property type="evidence" value="ECO:0007669"/>
    <property type="project" value="UniProtKB-KW"/>
</dbReference>
<evidence type="ECO:0000313" key="2">
    <source>
        <dbReference type="Proteomes" id="UP000262699"/>
    </source>
</evidence>
<gene>
    <name evidence="1" type="ORF">DEP91_02960</name>
</gene>
<name>A0A3D0W8R1_9SPHN</name>
<dbReference type="Proteomes" id="UP000262699">
    <property type="component" value="Unassembled WGS sequence"/>
</dbReference>